<name>A0ABV1NX09_9ACTN</name>
<dbReference type="Gene3D" id="3.40.50.620">
    <property type="entry name" value="HUPs"/>
    <property type="match status" value="2"/>
</dbReference>
<proteinExistence type="inferred from homology"/>
<organism evidence="4 5">
    <name type="scientific">Nocardioides kribbensis</name>
    <dbReference type="NCBI Taxonomy" id="305517"/>
    <lineage>
        <taxon>Bacteria</taxon>
        <taxon>Bacillati</taxon>
        <taxon>Actinomycetota</taxon>
        <taxon>Actinomycetes</taxon>
        <taxon>Propionibacteriales</taxon>
        <taxon>Nocardioidaceae</taxon>
        <taxon>Nocardioides</taxon>
    </lineage>
</organism>
<keyword evidence="5" id="KW-1185">Reference proteome</keyword>
<evidence type="ECO:0000313" key="5">
    <source>
        <dbReference type="Proteomes" id="UP001482520"/>
    </source>
</evidence>
<feature type="compositionally biased region" description="Basic and acidic residues" evidence="2">
    <location>
        <begin position="1"/>
        <end position="11"/>
    </location>
</feature>
<evidence type="ECO:0000256" key="2">
    <source>
        <dbReference type="SAM" id="MobiDB-lite"/>
    </source>
</evidence>
<dbReference type="SUPFAM" id="SSF52402">
    <property type="entry name" value="Adenine nucleotide alpha hydrolases-like"/>
    <property type="match status" value="2"/>
</dbReference>
<accession>A0ABV1NX09</accession>
<dbReference type="InterPro" id="IPR006015">
    <property type="entry name" value="Universal_stress_UspA"/>
</dbReference>
<reference evidence="4 5" key="1">
    <citation type="submission" date="2024-02" db="EMBL/GenBank/DDBJ databases">
        <title>Full genome sequence of Nocardioides kribbensis.</title>
        <authorList>
            <person name="Poletto B.L."/>
            <person name="Silva G."/>
            <person name="Galante D."/>
            <person name="Campos K.R."/>
            <person name="Santos M.B.N."/>
            <person name="Sacchi C.T."/>
        </authorList>
    </citation>
    <scope>NUCLEOTIDE SEQUENCE [LARGE SCALE GENOMIC DNA]</scope>
    <source>
        <strain evidence="4 5">O4R</strain>
    </source>
</reference>
<feature type="region of interest" description="Disordered" evidence="2">
    <location>
        <begin position="1"/>
        <end position="20"/>
    </location>
</feature>
<dbReference type="EMBL" id="JBEGDP010000005">
    <property type="protein sequence ID" value="MEQ7847024.1"/>
    <property type="molecule type" value="Genomic_DNA"/>
</dbReference>
<evidence type="ECO:0000313" key="4">
    <source>
        <dbReference type="EMBL" id="MEQ7847024.1"/>
    </source>
</evidence>
<gene>
    <name evidence="4" type="ORF">V6R90_07005</name>
</gene>
<dbReference type="PANTHER" id="PTHR46268:SF6">
    <property type="entry name" value="UNIVERSAL STRESS PROTEIN UP12"/>
    <property type="match status" value="1"/>
</dbReference>
<sequence length="315" mass="32858">MDLSPRPDDRTLPAASAGETAHVPPGSIVVGVDGSQTAAQALVWACDQADLEQRPLTLVHVLEPVQVPASGMYATTAIDYGLLLDQVREGGAALLGAAEATAHERAPGVVVHRVMSSADPRGVLLGLSRQAAMVVLGSRGRGPLRSLLLGSVSVSVSKHASCPVVVRRPDHPQRPRTGVLVGVDGTARSLPAVEFAFRMASFRGRPLIVQHSYFDATEALAIQRGLPAPELADEQALVAESLAGMAEKFPEVDVEVRLGRGFADHNLVEASRDADLVVVGHQVDGPLEDLLYGSVAPIVVEHALGAVAVVPVSAP</sequence>
<feature type="domain" description="UspA" evidence="3">
    <location>
        <begin position="179"/>
        <end position="311"/>
    </location>
</feature>
<comment type="caution">
    <text evidence="4">The sequence shown here is derived from an EMBL/GenBank/DDBJ whole genome shotgun (WGS) entry which is preliminary data.</text>
</comment>
<dbReference type="Proteomes" id="UP001482520">
    <property type="component" value="Unassembled WGS sequence"/>
</dbReference>
<dbReference type="PANTHER" id="PTHR46268">
    <property type="entry name" value="STRESS RESPONSE PROTEIN NHAX"/>
    <property type="match status" value="1"/>
</dbReference>
<dbReference type="RefSeq" id="WP_349804223.1">
    <property type="nucleotide sequence ID" value="NZ_JBEGDP010000005.1"/>
</dbReference>
<dbReference type="Pfam" id="PF00582">
    <property type="entry name" value="Usp"/>
    <property type="match status" value="2"/>
</dbReference>
<feature type="domain" description="UspA" evidence="3">
    <location>
        <begin position="28"/>
        <end position="166"/>
    </location>
</feature>
<evidence type="ECO:0000256" key="1">
    <source>
        <dbReference type="ARBA" id="ARBA00008791"/>
    </source>
</evidence>
<protein>
    <submittedName>
        <fullName evidence="4">Universal stress protein</fullName>
    </submittedName>
</protein>
<comment type="similarity">
    <text evidence="1">Belongs to the universal stress protein A family.</text>
</comment>
<dbReference type="PRINTS" id="PR01438">
    <property type="entry name" value="UNVRSLSTRESS"/>
</dbReference>
<evidence type="ECO:0000259" key="3">
    <source>
        <dbReference type="Pfam" id="PF00582"/>
    </source>
</evidence>
<dbReference type="InterPro" id="IPR014729">
    <property type="entry name" value="Rossmann-like_a/b/a_fold"/>
</dbReference>
<dbReference type="InterPro" id="IPR006016">
    <property type="entry name" value="UspA"/>
</dbReference>